<dbReference type="SUPFAM" id="SSF56219">
    <property type="entry name" value="DNase I-like"/>
    <property type="match status" value="1"/>
</dbReference>
<proteinExistence type="predicted"/>
<dbReference type="NCBIfam" id="TIGR01965">
    <property type="entry name" value="VCBS_repeat"/>
    <property type="match status" value="1"/>
</dbReference>
<accession>A0A1G7AG39</accession>
<dbReference type="GO" id="GO:0016020">
    <property type="term" value="C:membrane"/>
    <property type="evidence" value="ECO:0007669"/>
    <property type="project" value="InterPro"/>
</dbReference>
<protein>
    <submittedName>
        <fullName evidence="2">VCBS repeat-containing protein</fullName>
    </submittedName>
</protein>
<dbReference type="SMART" id="SM00112">
    <property type="entry name" value="CA"/>
    <property type="match status" value="1"/>
</dbReference>
<dbReference type="InterPro" id="IPR015919">
    <property type="entry name" value="Cadherin-like_sf"/>
</dbReference>
<dbReference type="InterPro" id="IPR047971">
    <property type="entry name" value="ExeM-like"/>
</dbReference>
<dbReference type="InterPro" id="IPR010221">
    <property type="entry name" value="VCBS_dom"/>
</dbReference>
<sequence length="1183" mass="121150">MAFSIFYGAAGSAWLGTRRADSLVGTDGSDLLLGLAGNDTLNGGDGWDLLIGGAGKDVAEYAGGIDDYGIGQGFFGLGPVTVTALGGAPETGTDTLIGVEALYFAADGYTLHLDGTNNAALAGDDSAETTENALLQISAADLLANDREFDGDTLTIVSVAGLSTGGATVGFDGSTVTYDPGSAFDDLAAGETAQDSFTYVVDDGKGGTDVATVTVTVTGENDAPVLVVPETVSVDEGTLAIDAGISASDVDGETLSYALSGSDAAQFTIDAATGALAFAGAPDFELPRDADGDNSYEITVTVSDGNGGSDSADLGVTVADVDEGLLRISESFETESVGGQYVSAEADGAITALGEAVDLVNNAGQATVDSTSFAGLGYDLSWVNTRGDTGISDGDYIGVQDFTGTVGAYTDGAQGYELQDADGLLRLTFQTVNLSNTGEVTVSLDVFLQETGWEADDLVNIYVETDQGTVALLDSTGQDIDDLGIEGAWMTLETSLGADIDSARLVVELDSNASSESLFIDNVGIFEPVETGDDTAPAEVTLISAVQGSGDASTMEGDEVTVEAVVTYVTSTGFFLQEEDADADGNAATSEGLFIYTGSAPRAAVGDLVQATGTVAEYQGLTELTSVSEVTVLGSGMTAPTAASILLTPDAAPDYEAMEGMSVSVTTGTSEALTITENYNLDRYGQIRVSAGIQTQPTQLFDAQTEAAEVAALAEANANASLLIDDGSSAQNPDSFEFLPGGAGDNGNGYLDAGDDFSLSTIRLGAEITSTVEGVLTYSFDEWTVNASGTVTIDESTNSGARQDTPDDVGGTLQVASYNVLNFFTTLDDGALTGPDGDLDPRGADTAAEFERQADKLVGGILGSGAEVLALQEIENNGSGEGSAIDTLTDLINANDPGANFGYVDPTGSGGFIGTDAITTGIIYDADAVTLLYSDFIAYEESSAAVTNALATAIADAIGYDFEAYDQSNRPSVAATFQDNSSGETFTVVSSHFKSKGDSGLAALASAAEDHLAGGGTAITQADLDALYADANFDQGDGQGFWNGVRTDAAVELAEWIGTGYNGGGVSNVVMLGDMNSYAEEDPVQYLDDDAGFTDLIDAYIGQEEAYSYVFDGQQGTLDQGFADDMLAGFVTGVTEWHINADEPDLLSYDESFVDSAFYDAGVFGSSDHDPLIVGLDFGLGLS</sequence>
<evidence type="ECO:0000259" key="1">
    <source>
        <dbReference type="PROSITE" id="PS50268"/>
    </source>
</evidence>
<dbReference type="Pfam" id="PF17963">
    <property type="entry name" value="Big_9"/>
    <property type="match status" value="2"/>
</dbReference>
<dbReference type="InterPro" id="IPR018511">
    <property type="entry name" value="Hemolysin-typ_Ca-bd_CS"/>
</dbReference>
<dbReference type="Gene3D" id="3.60.10.10">
    <property type="entry name" value="Endonuclease/exonuclease/phosphatase"/>
    <property type="match status" value="1"/>
</dbReference>
<dbReference type="Gene3D" id="2.60.40.2810">
    <property type="match status" value="1"/>
</dbReference>
<feature type="domain" description="Cadherin" evidence="1">
    <location>
        <begin position="220"/>
        <end position="332"/>
    </location>
</feature>
<dbReference type="RefSeq" id="WP_089954114.1">
    <property type="nucleotide sequence ID" value="NZ_FNAV01000001.1"/>
</dbReference>
<dbReference type="SUPFAM" id="SSF49313">
    <property type="entry name" value="Cadherin-like"/>
    <property type="match status" value="1"/>
</dbReference>
<dbReference type="InterPro" id="IPR036691">
    <property type="entry name" value="Endo/exonu/phosph_ase_sf"/>
</dbReference>
<dbReference type="GO" id="GO:0007156">
    <property type="term" value="P:homophilic cell adhesion via plasma membrane adhesion molecules"/>
    <property type="evidence" value="ECO:0007669"/>
    <property type="project" value="InterPro"/>
</dbReference>
<dbReference type="Gene3D" id="2.60.40.60">
    <property type="entry name" value="Cadherins"/>
    <property type="match status" value="1"/>
</dbReference>
<dbReference type="STRING" id="282683.SAMN04488105_10188"/>
<dbReference type="SUPFAM" id="SSF51120">
    <property type="entry name" value="beta-Roll"/>
    <property type="match status" value="1"/>
</dbReference>
<dbReference type="InterPro" id="IPR002126">
    <property type="entry name" value="Cadherin-like_dom"/>
</dbReference>
<dbReference type="NCBIfam" id="NF033681">
    <property type="entry name" value="ExeM_NucH_DNase"/>
    <property type="match status" value="1"/>
</dbReference>
<dbReference type="PANTHER" id="PTHR42834:SF1">
    <property type="entry name" value="ENDONUCLEASE_EXONUCLEASE_PHOSPHATASE FAMILY PROTEIN (AFU_ORTHOLOGUE AFUA_3G09210)"/>
    <property type="match status" value="1"/>
</dbReference>
<gene>
    <name evidence="2" type="ORF">SAMN04488105_10188</name>
</gene>
<dbReference type="Proteomes" id="UP000198994">
    <property type="component" value="Unassembled WGS sequence"/>
</dbReference>
<dbReference type="GO" id="GO:0005509">
    <property type="term" value="F:calcium ion binding"/>
    <property type="evidence" value="ECO:0007669"/>
    <property type="project" value="InterPro"/>
</dbReference>
<reference evidence="3" key="1">
    <citation type="submission" date="2016-10" db="EMBL/GenBank/DDBJ databases">
        <authorList>
            <person name="Varghese N."/>
            <person name="Submissions S."/>
        </authorList>
    </citation>
    <scope>NUCLEOTIDE SEQUENCE [LARGE SCALE GENOMIC DNA]</scope>
    <source>
        <strain evidence="3">DSM 10146</strain>
    </source>
</reference>
<dbReference type="AlphaFoldDB" id="A0A1G7AG39"/>
<dbReference type="InterPro" id="IPR011049">
    <property type="entry name" value="Serralysin-like_metalloprot_C"/>
</dbReference>
<dbReference type="CDD" id="cd11304">
    <property type="entry name" value="Cadherin_repeat"/>
    <property type="match status" value="1"/>
</dbReference>
<evidence type="ECO:0000313" key="2">
    <source>
        <dbReference type="EMBL" id="SDE13005.1"/>
    </source>
</evidence>
<dbReference type="PROSITE" id="PS50268">
    <property type="entry name" value="CADHERIN_2"/>
    <property type="match status" value="1"/>
</dbReference>
<dbReference type="Pfam" id="PF00353">
    <property type="entry name" value="HemolysinCabind"/>
    <property type="match status" value="1"/>
</dbReference>
<dbReference type="CDD" id="cd04486">
    <property type="entry name" value="YhcR_OBF_like"/>
    <property type="match status" value="1"/>
</dbReference>
<dbReference type="PANTHER" id="PTHR42834">
    <property type="entry name" value="ENDONUCLEASE/EXONUCLEASE/PHOSPHATASE FAMILY PROTEIN (AFU_ORTHOLOGUE AFUA_3G09210)"/>
    <property type="match status" value="1"/>
</dbReference>
<dbReference type="InterPro" id="IPR001343">
    <property type="entry name" value="Hemolysn_Ca-bd"/>
</dbReference>
<dbReference type="EMBL" id="FNAV01000001">
    <property type="protein sequence ID" value="SDE13005.1"/>
    <property type="molecule type" value="Genomic_DNA"/>
</dbReference>
<dbReference type="PROSITE" id="PS00330">
    <property type="entry name" value="HEMOLYSIN_CALCIUM"/>
    <property type="match status" value="2"/>
</dbReference>
<name>A0A1G7AG39_9RHOB</name>
<dbReference type="Gene3D" id="2.150.10.10">
    <property type="entry name" value="Serralysin-like metalloprotease, C-terminal"/>
    <property type="match status" value="1"/>
</dbReference>
<dbReference type="OrthoDB" id="9773411at2"/>
<organism evidence="2 3">
    <name type="scientific">Salipiger thiooxidans</name>
    <dbReference type="NCBI Taxonomy" id="282683"/>
    <lineage>
        <taxon>Bacteria</taxon>
        <taxon>Pseudomonadati</taxon>
        <taxon>Pseudomonadota</taxon>
        <taxon>Alphaproteobacteria</taxon>
        <taxon>Rhodobacterales</taxon>
        <taxon>Roseobacteraceae</taxon>
        <taxon>Salipiger</taxon>
    </lineage>
</organism>
<keyword evidence="3" id="KW-1185">Reference proteome</keyword>
<evidence type="ECO:0000313" key="3">
    <source>
        <dbReference type="Proteomes" id="UP000198994"/>
    </source>
</evidence>